<proteinExistence type="predicted"/>
<evidence type="ECO:0000313" key="1">
    <source>
        <dbReference type="EMBL" id="AGO84525.2"/>
    </source>
</evidence>
<keyword evidence="2" id="KW-1185">Reference proteome</keyword>
<accession>S4W2U5</accession>
<organism evidence="1 2">
    <name type="scientific">Pandoravirus salinus</name>
    <dbReference type="NCBI Taxonomy" id="1349410"/>
    <lineage>
        <taxon>Viruses</taxon>
        <taxon>Pandoravirus</taxon>
    </lineage>
</organism>
<name>S4W2U5_9VIRU</name>
<dbReference type="RefSeq" id="YP_008437597.2">
    <property type="nucleotide sequence ID" value="NC_022098.1"/>
</dbReference>
<protein>
    <submittedName>
        <fullName evidence="1">Uncharacterized protein</fullName>
    </submittedName>
</protein>
<sequence>MCADWLFDAMTKKRYKLFIGRGRFTPGRGWRQKGARSAVLSVFSAPHLCSTRPRSDYLSLLLRTCSMPSSVSIEINCVGCALRRRSRSASLPLPIRRDPKTVASAATLTARGTERTMRSSTLRTTAASSIRARRKRTNAFLVREPNAASRALADVLYC</sequence>
<evidence type="ECO:0000313" key="2">
    <source>
        <dbReference type="Proteomes" id="UP000204584"/>
    </source>
</evidence>
<dbReference type="KEGG" id="vg:16606312"/>
<dbReference type="EMBL" id="KC977571">
    <property type="protein sequence ID" value="AGO84525.2"/>
    <property type="molecule type" value="Genomic_DNA"/>
</dbReference>
<dbReference type="Proteomes" id="UP000204584">
    <property type="component" value="Segment"/>
</dbReference>
<dbReference type="GeneID" id="16606312"/>
<gene>
    <name evidence="1" type="ORF">psal_cds_635</name>
</gene>
<reference evidence="1 2" key="1">
    <citation type="journal article" date="2013" name="Science">
        <title>Pandoraviruses: amoeba viruses with genomes up to 2.5 Mb reaching that of parasitic eukaryotes.</title>
        <authorList>
            <person name="Philippe N."/>
            <person name="Legendre M."/>
            <person name="Doutre G."/>
            <person name="Coute Y."/>
            <person name="Poirot O."/>
            <person name="Lescot M."/>
            <person name="Arslan D."/>
            <person name="Seltzer V."/>
            <person name="Bertaux L."/>
            <person name="Bruley C."/>
            <person name="Garin J."/>
            <person name="Claverie J.M."/>
            <person name="Abergel C."/>
        </authorList>
    </citation>
    <scope>NUCLEOTIDE SEQUENCE [LARGE SCALE GENOMIC DNA]</scope>
</reference>